<dbReference type="Proteomes" id="UP000737018">
    <property type="component" value="Unassembled WGS sequence"/>
</dbReference>
<reference evidence="2" key="1">
    <citation type="submission" date="2020-03" db="EMBL/GenBank/DDBJ databases">
        <title>Castanea mollissima Vanexum genome sequencing.</title>
        <authorList>
            <person name="Staton M."/>
        </authorList>
    </citation>
    <scope>NUCLEOTIDE SEQUENCE</scope>
    <source>
        <tissue evidence="2">Leaf</tissue>
    </source>
</reference>
<evidence type="ECO:0000256" key="1">
    <source>
        <dbReference type="SAM" id="Phobius"/>
    </source>
</evidence>
<name>A0A8J4R2J0_9ROSI</name>
<keyword evidence="1" id="KW-0812">Transmembrane</keyword>
<comment type="caution">
    <text evidence="2">The sequence shown here is derived from an EMBL/GenBank/DDBJ whole genome shotgun (WGS) entry which is preliminary data.</text>
</comment>
<feature type="transmembrane region" description="Helical" evidence="1">
    <location>
        <begin position="73"/>
        <end position="98"/>
    </location>
</feature>
<dbReference type="EMBL" id="JRKL02001469">
    <property type="protein sequence ID" value="KAF3963825.1"/>
    <property type="molecule type" value="Genomic_DNA"/>
</dbReference>
<keyword evidence="3" id="KW-1185">Reference proteome</keyword>
<evidence type="ECO:0000313" key="2">
    <source>
        <dbReference type="EMBL" id="KAF3963825.1"/>
    </source>
</evidence>
<keyword evidence="1" id="KW-1133">Transmembrane helix</keyword>
<sequence>MVLGCGKSYRFLRCSVSFGNVATKASQLELCLLQEVLTLTLFACYAGQPLKTSLICLGTAPRLKNSGIVSRPLLILLISMGAISWSGIAKIVALLFALPYKILIGKLFSPLESGIFGCI</sequence>
<organism evidence="2 3">
    <name type="scientific">Castanea mollissima</name>
    <name type="common">Chinese chestnut</name>
    <dbReference type="NCBI Taxonomy" id="60419"/>
    <lineage>
        <taxon>Eukaryota</taxon>
        <taxon>Viridiplantae</taxon>
        <taxon>Streptophyta</taxon>
        <taxon>Embryophyta</taxon>
        <taxon>Tracheophyta</taxon>
        <taxon>Spermatophyta</taxon>
        <taxon>Magnoliopsida</taxon>
        <taxon>eudicotyledons</taxon>
        <taxon>Gunneridae</taxon>
        <taxon>Pentapetalae</taxon>
        <taxon>rosids</taxon>
        <taxon>fabids</taxon>
        <taxon>Fagales</taxon>
        <taxon>Fagaceae</taxon>
        <taxon>Castanea</taxon>
    </lineage>
</organism>
<keyword evidence="1" id="KW-0472">Membrane</keyword>
<accession>A0A8J4R2J0</accession>
<proteinExistence type="predicted"/>
<dbReference type="AlphaFoldDB" id="A0A8J4R2J0"/>
<evidence type="ECO:0000313" key="3">
    <source>
        <dbReference type="Proteomes" id="UP000737018"/>
    </source>
</evidence>
<gene>
    <name evidence="2" type="ORF">CMV_011825</name>
</gene>
<protein>
    <submittedName>
        <fullName evidence="2">Uncharacterized protein</fullName>
    </submittedName>
</protein>